<dbReference type="PROSITE" id="PS51257">
    <property type="entry name" value="PROKAR_LIPOPROTEIN"/>
    <property type="match status" value="1"/>
</dbReference>
<feature type="signal peptide" evidence="1">
    <location>
        <begin position="1"/>
        <end position="19"/>
    </location>
</feature>
<dbReference type="AlphaFoldDB" id="A0A934RK15"/>
<dbReference type="GO" id="GO:0004177">
    <property type="term" value="F:aminopeptidase activity"/>
    <property type="evidence" value="ECO:0007669"/>
    <property type="project" value="UniProtKB-KW"/>
</dbReference>
<keyword evidence="2" id="KW-0378">Hydrolase</keyword>
<organism evidence="2 3">
    <name type="scientific">Roseibacillus ishigakijimensis</name>
    <dbReference type="NCBI Taxonomy" id="454146"/>
    <lineage>
        <taxon>Bacteria</taxon>
        <taxon>Pseudomonadati</taxon>
        <taxon>Verrucomicrobiota</taxon>
        <taxon>Verrucomicrobiia</taxon>
        <taxon>Verrucomicrobiales</taxon>
        <taxon>Verrucomicrobiaceae</taxon>
        <taxon>Roseibacillus</taxon>
    </lineage>
</organism>
<reference evidence="2" key="1">
    <citation type="submission" date="2021-01" db="EMBL/GenBank/DDBJ databases">
        <title>Modified the classification status of verrucomicrobia.</title>
        <authorList>
            <person name="Feng X."/>
        </authorList>
    </citation>
    <scope>NUCLEOTIDE SEQUENCE</scope>
    <source>
        <strain evidence="2">KCTC 12986</strain>
    </source>
</reference>
<evidence type="ECO:0000313" key="3">
    <source>
        <dbReference type="Proteomes" id="UP000604083"/>
    </source>
</evidence>
<name>A0A934RK15_9BACT</name>
<gene>
    <name evidence="2" type="ORF">JIN78_02195</name>
</gene>
<dbReference type="PIRSF" id="PIRSF029285">
    <property type="entry name" value="Aminopept"/>
    <property type="match status" value="1"/>
</dbReference>
<sequence>MKALLLPALLLLTGCSSFSYYTQAIRGQAEITFAKKSIARVLADPETSGELAEKLRLSQEIVDFAEQELGLPSSGSYRHYADLKRDHVVFIVHAAPKFSLEPHTWWYPVVGSQNYRGFFSKEDAQKAVANLQARGFETYLGGVNAYSTLGFFHDPILNTFIDYPQVDFAELIFHELTHHRYYEKEETAFNEALAEVVAREGVRRWLRRRGEQEALHAYELRLMRRSQIRRAIEESIARLKILYASEHPQAEMRRRKEAEMAALKETIQNLYAGWQQKPNHFLSTPLNNARLNAFTTYEALVPPLQALLARHQGNLNSFLEEIEKNGPSLLAN</sequence>
<feature type="chain" id="PRO_5037863670" evidence="1">
    <location>
        <begin position="20"/>
        <end position="332"/>
    </location>
</feature>
<dbReference type="Pfam" id="PF10023">
    <property type="entry name" value="Aminopep"/>
    <property type="match status" value="1"/>
</dbReference>
<comment type="caution">
    <text evidence="2">The sequence shown here is derived from an EMBL/GenBank/DDBJ whole genome shotgun (WGS) entry which is preliminary data.</text>
</comment>
<keyword evidence="2" id="KW-0645">Protease</keyword>
<accession>A0A934RK15</accession>
<keyword evidence="2" id="KW-0031">Aminopeptidase</keyword>
<keyword evidence="1" id="KW-0732">Signal</keyword>
<keyword evidence="3" id="KW-1185">Reference proteome</keyword>
<protein>
    <submittedName>
        <fullName evidence="2">Aminopeptidase</fullName>
    </submittedName>
</protein>
<dbReference type="Proteomes" id="UP000604083">
    <property type="component" value="Unassembled WGS sequence"/>
</dbReference>
<dbReference type="InterPro" id="IPR014553">
    <property type="entry name" value="Aminopept"/>
</dbReference>
<evidence type="ECO:0000313" key="2">
    <source>
        <dbReference type="EMBL" id="MBK1832859.1"/>
    </source>
</evidence>
<evidence type="ECO:0000256" key="1">
    <source>
        <dbReference type="SAM" id="SignalP"/>
    </source>
</evidence>
<dbReference type="EMBL" id="JAENIO010000003">
    <property type="protein sequence ID" value="MBK1832859.1"/>
    <property type="molecule type" value="Genomic_DNA"/>
</dbReference>
<dbReference type="RefSeq" id="WP_200390293.1">
    <property type="nucleotide sequence ID" value="NZ_JAENIO010000003.1"/>
</dbReference>
<proteinExistence type="predicted"/>